<dbReference type="SUPFAM" id="SSF47473">
    <property type="entry name" value="EF-hand"/>
    <property type="match status" value="1"/>
</dbReference>
<comment type="subcellular location">
    <subcellularLocation>
        <location evidence="1">Membrane</location>
        <topology evidence="1">Multi-pass membrane protein</topology>
    </subcellularLocation>
</comment>
<dbReference type="InterPro" id="IPR013122">
    <property type="entry name" value="PKD1_2_channel"/>
</dbReference>
<feature type="transmembrane region" description="Helical" evidence="8">
    <location>
        <begin position="295"/>
        <end position="316"/>
    </location>
</feature>
<evidence type="ECO:0000256" key="8">
    <source>
        <dbReference type="SAM" id="Phobius"/>
    </source>
</evidence>
<dbReference type="GO" id="GO:0005509">
    <property type="term" value="F:calcium ion binding"/>
    <property type="evidence" value="ECO:0007669"/>
    <property type="project" value="InterPro"/>
</dbReference>
<evidence type="ECO:0000256" key="6">
    <source>
        <dbReference type="ARBA" id="ARBA00023136"/>
    </source>
</evidence>
<keyword evidence="5 8" id="KW-1133">Transmembrane helix</keyword>
<dbReference type="InterPro" id="IPR011992">
    <property type="entry name" value="EF-hand-dom_pair"/>
</dbReference>
<dbReference type="CDD" id="cd00051">
    <property type="entry name" value="EFh"/>
    <property type="match status" value="1"/>
</dbReference>
<keyword evidence="3 8" id="KW-0812">Transmembrane</keyword>
<feature type="coiled-coil region" evidence="7">
    <location>
        <begin position="579"/>
        <end position="606"/>
    </location>
</feature>
<organism evidence="10 11">
    <name type="scientific">Pycnococcus provasolii</name>
    <dbReference type="NCBI Taxonomy" id="41880"/>
    <lineage>
        <taxon>Eukaryota</taxon>
        <taxon>Viridiplantae</taxon>
        <taxon>Chlorophyta</taxon>
        <taxon>Pseudoscourfieldiophyceae</taxon>
        <taxon>Pseudoscourfieldiales</taxon>
        <taxon>Pycnococcaceae</taxon>
        <taxon>Pycnococcus</taxon>
    </lineage>
</organism>
<feature type="transmembrane region" description="Helical" evidence="8">
    <location>
        <begin position="205"/>
        <end position="232"/>
    </location>
</feature>
<dbReference type="Pfam" id="PF08016">
    <property type="entry name" value="PKD_channel"/>
    <property type="match status" value="1"/>
</dbReference>
<gene>
    <name evidence="10" type="ORF">PPROV_000420100</name>
</gene>
<comment type="caution">
    <text evidence="10">The sequence shown here is derived from an EMBL/GenBank/DDBJ whole genome shotgun (WGS) entry which is preliminary data.</text>
</comment>
<keyword evidence="11" id="KW-1185">Reference proteome</keyword>
<dbReference type="Gene3D" id="1.10.238.10">
    <property type="entry name" value="EF-hand"/>
    <property type="match status" value="1"/>
</dbReference>
<dbReference type="Pfam" id="PF20519">
    <property type="entry name" value="Polycystin_dom"/>
    <property type="match status" value="1"/>
</dbReference>
<name>A0A830HIM4_9CHLO</name>
<evidence type="ECO:0000313" key="11">
    <source>
        <dbReference type="Proteomes" id="UP000660262"/>
    </source>
</evidence>
<dbReference type="SMART" id="SM00054">
    <property type="entry name" value="EFh"/>
    <property type="match status" value="2"/>
</dbReference>
<evidence type="ECO:0000256" key="2">
    <source>
        <dbReference type="ARBA" id="ARBA00007200"/>
    </source>
</evidence>
<evidence type="ECO:0000256" key="7">
    <source>
        <dbReference type="SAM" id="Coils"/>
    </source>
</evidence>
<dbReference type="Proteomes" id="UP000660262">
    <property type="component" value="Unassembled WGS sequence"/>
</dbReference>
<proteinExistence type="inferred from homology"/>
<sequence length="640" mass="71418">MGACKVGCKKTGTTPAGCSITAAPLQDLFIVQHPTGNRTVLVKRSCTLLYYDFDEISDVSGMWGYLEYHMAGLLFPNENYDGSLLDAIARLYILGNSRVMGAMRLRQVRSVDVNCPTPSWLQDVYGTSVMQLGVQGPGIHELLLPAAQIEKLKSNGWVDGKTRAVVLDTNLLDANFNLFTTMRNIWEMPTIGGVFPYQKSRTFKLYRYVTGADMIIAILEIIFFAMIVWYTVEELIEIRKSGWEYWGDGWNYLDWANLIILYAVYGLRFGAFLIIEKFDYNSTSTNYIDFPPIALLATQELNISAINFFLIYFKIFKYLRFMPRMDSILVTVHACSFDLLLFVIMASIVLFGFGAAFYVSFGADVYEYRTLSAAHSTLALILLGDFDYAAIYDSNKVMAPLLFYLLQVVMFFILLNMFLAIICDAYADVKGNQSEEDLNFYSNLKDQLLDKISNLVTRKRAIKDLTEDILASDRNVDGLIDEDELKEVLKDNPKAYEILNSRGAKDLLAKYDVNQDGVLDKAEMSAILRELAEKEAEIETEMKIAETDEAEAEAHIASHGVGGAVRGGGGGMVAAHVDLKPVEDRIDKVEGQVKELSRNMAKKLSLMIDLMMSLSDQISATSATAPAGRGSSMPMLPGGK</sequence>
<dbReference type="Pfam" id="PF13202">
    <property type="entry name" value="EF-hand_5"/>
    <property type="match status" value="1"/>
</dbReference>
<dbReference type="InterPro" id="IPR051223">
    <property type="entry name" value="Polycystin"/>
</dbReference>
<evidence type="ECO:0000256" key="1">
    <source>
        <dbReference type="ARBA" id="ARBA00004141"/>
    </source>
</evidence>
<feature type="transmembrane region" description="Helical" evidence="8">
    <location>
        <begin position="252"/>
        <end position="275"/>
    </location>
</feature>
<evidence type="ECO:0000256" key="3">
    <source>
        <dbReference type="ARBA" id="ARBA00022692"/>
    </source>
</evidence>
<dbReference type="OrthoDB" id="2020600at2759"/>
<evidence type="ECO:0000259" key="9">
    <source>
        <dbReference type="PROSITE" id="PS50222"/>
    </source>
</evidence>
<feature type="transmembrane region" description="Helical" evidence="8">
    <location>
        <begin position="337"/>
        <end position="359"/>
    </location>
</feature>
<dbReference type="InterPro" id="IPR002048">
    <property type="entry name" value="EF_hand_dom"/>
</dbReference>
<dbReference type="Gene3D" id="1.10.287.70">
    <property type="match status" value="1"/>
</dbReference>
<evidence type="ECO:0000313" key="10">
    <source>
        <dbReference type="EMBL" id="GHP05451.1"/>
    </source>
</evidence>
<feature type="domain" description="EF-hand" evidence="9">
    <location>
        <begin position="499"/>
        <end position="534"/>
    </location>
</feature>
<dbReference type="InterPro" id="IPR018247">
    <property type="entry name" value="EF_Hand_1_Ca_BS"/>
</dbReference>
<dbReference type="EMBL" id="BNJQ01000010">
    <property type="protein sequence ID" value="GHP05451.1"/>
    <property type="molecule type" value="Genomic_DNA"/>
</dbReference>
<dbReference type="PANTHER" id="PTHR10877">
    <property type="entry name" value="POLYCYSTIN FAMILY MEMBER"/>
    <property type="match status" value="1"/>
</dbReference>
<feature type="coiled-coil region" evidence="7">
    <location>
        <begin position="521"/>
        <end position="548"/>
    </location>
</feature>
<dbReference type="PROSITE" id="PS50222">
    <property type="entry name" value="EF_HAND_2"/>
    <property type="match status" value="2"/>
</dbReference>
<dbReference type="GO" id="GO:0016020">
    <property type="term" value="C:membrane"/>
    <property type="evidence" value="ECO:0007669"/>
    <property type="project" value="UniProtKB-SubCell"/>
</dbReference>
<accession>A0A830HIM4</accession>
<dbReference type="AlphaFoldDB" id="A0A830HIM4"/>
<keyword evidence="4" id="KW-0106">Calcium</keyword>
<protein>
    <submittedName>
        <fullName evidence="10">Polycystic kidney disease 2-like 1</fullName>
    </submittedName>
</protein>
<dbReference type="PROSITE" id="PS00018">
    <property type="entry name" value="EF_HAND_1"/>
    <property type="match status" value="1"/>
</dbReference>
<dbReference type="PANTHER" id="PTHR10877:SF183">
    <property type="entry name" value="AT14535P-RELATED"/>
    <property type="match status" value="1"/>
</dbReference>
<reference evidence="10" key="1">
    <citation type="submission" date="2020-10" db="EMBL/GenBank/DDBJ databases">
        <title>Unveiling of a novel bifunctional photoreceptor, Dualchrome1, isolated from a cosmopolitan green alga.</title>
        <authorList>
            <person name="Suzuki S."/>
            <person name="Kawachi M."/>
        </authorList>
    </citation>
    <scope>NUCLEOTIDE SEQUENCE</scope>
    <source>
        <strain evidence="10">NIES 2893</strain>
    </source>
</reference>
<feature type="domain" description="EF-hand" evidence="9">
    <location>
        <begin position="460"/>
        <end position="495"/>
    </location>
</feature>
<feature type="transmembrane region" description="Helical" evidence="8">
    <location>
        <begin position="401"/>
        <end position="422"/>
    </location>
</feature>
<keyword evidence="6 8" id="KW-0472">Membrane</keyword>
<keyword evidence="7" id="KW-0175">Coiled coil</keyword>
<evidence type="ECO:0000256" key="4">
    <source>
        <dbReference type="ARBA" id="ARBA00022837"/>
    </source>
</evidence>
<evidence type="ECO:0000256" key="5">
    <source>
        <dbReference type="ARBA" id="ARBA00022989"/>
    </source>
</evidence>
<dbReference type="InterPro" id="IPR046791">
    <property type="entry name" value="Polycystin_dom"/>
</dbReference>
<comment type="similarity">
    <text evidence="2">Belongs to the polycystin family.</text>
</comment>